<feature type="transmembrane region" description="Helical" evidence="1">
    <location>
        <begin position="154"/>
        <end position="176"/>
    </location>
</feature>
<evidence type="ECO:0000256" key="1">
    <source>
        <dbReference type="SAM" id="Phobius"/>
    </source>
</evidence>
<keyword evidence="1" id="KW-0472">Membrane</keyword>
<feature type="transmembrane region" description="Helical" evidence="1">
    <location>
        <begin position="123"/>
        <end position="147"/>
    </location>
</feature>
<dbReference type="AlphaFoldDB" id="A0A437AJ57"/>
<gene>
    <name evidence="2" type="ORF">TUBRATIS_23720</name>
</gene>
<protein>
    <submittedName>
        <fullName evidence="2">Uncharacterized protein</fullName>
    </submittedName>
</protein>
<reference evidence="2 3" key="1">
    <citation type="submission" date="2018-10" db="EMBL/GenBank/DDBJ databases">
        <title>Draft genome sequence of the microsporidian Tubulinosema ratisbonensis.</title>
        <authorList>
            <person name="Polonais V."/>
            <person name="Peyretaillade E."/>
            <person name="Niehus S."/>
            <person name="Wawrzyniak I."/>
            <person name="Franchet A."/>
            <person name="Gaspin C."/>
            <person name="Reichstadt M."/>
            <person name="Belser C."/>
            <person name="Labadie K."/>
            <person name="Delbac F."/>
            <person name="Ferrandon D."/>
        </authorList>
    </citation>
    <scope>NUCLEOTIDE SEQUENCE [LARGE SCALE GENOMIC DNA]</scope>
    <source>
        <strain evidence="2 3">Franzen</strain>
    </source>
</reference>
<sequence>MCVSGTYVKDIIYLRNAISNYKRAGSRKLLFHKFSEVVIFFVRIIYFFDDYIMLCYFFNFLFINFIYTIRILKYYLYILQPEVLTLLLIELLAVIIALFLLLNVTIIYVKDSYFGFLFNVKEILIILFWKTIILLSIYIVIFIPIIFYLQVTHFIFYILVSLFLLLIATGVLYKFIYNNFNLELTHFVAILNSFFFEIVIIFMFTITVFNEFILAQYEVGKKGFFYLFDKKAYVDEKTWAHDVINKYL</sequence>
<proteinExistence type="predicted"/>
<keyword evidence="3" id="KW-1185">Reference proteome</keyword>
<feature type="transmembrane region" description="Helical" evidence="1">
    <location>
        <begin position="51"/>
        <end position="72"/>
    </location>
</feature>
<name>A0A437AJ57_9MICR</name>
<keyword evidence="1" id="KW-1133">Transmembrane helix</keyword>
<accession>A0A437AJ57</accession>
<feature type="transmembrane region" description="Helical" evidence="1">
    <location>
        <begin position="188"/>
        <end position="214"/>
    </location>
</feature>
<dbReference type="Proteomes" id="UP000282876">
    <property type="component" value="Unassembled WGS sequence"/>
</dbReference>
<keyword evidence="1" id="KW-0812">Transmembrane</keyword>
<comment type="caution">
    <text evidence="2">The sequence shown here is derived from an EMBL/GenBank/DDBJ whole genome shotgun (WGS) entry which is preliminary data.</text>
</comment>
<evidence type="ECO:0000313" key="3">
    <source>
        <dbReference type="Proteomes" id="UP000282876"/>
    </source>
</evidence>
<dbReference type="EMBL" id="RCSS01000612">
    <property type="protein sequence ID" value="RVD91184.1"/>
    <property type="molecule type" value="Genomic_DNA"/>
</dbReference>
<evidence type="ECO:0000313" key="2">
    <source>
        <dbReference type="EMBL" id="RVD91184.1"/>
    </source>
</evidence>
<feature type="transmembrane region" description="Helical" evidence="1">
    <location>
        <begin position="84"/>
        <end position="108"/>
    </location>
</feature>
<feature type="transmembrane region" description="Helical" evidence="1">
    <location>
        <begin position="29"/>
        <end position="45"/>
    </location>
</feature>
<organism evidence="2 3">
    <name type="scientific">Tubulinosema ratisbonensis</name>
    <dbReference type="NCBI Taxonomy" id="291195"/>
    <lineage>
        <taxon>Eukaryota</taxon>
        <taxon>Fungi</taxon>
        <taxon>Fungi incertae sedis</taxon>
        <taxon>Microsporidia</taxon>
        <taxon>Tubulinosematoidea</taxon>
        <taxon>Tubulinosematidae</taxon>
        <taxon>Tubulinosema</taxon>
    </lineage>
</organism>
<dbReference type="VEuPathDB" id="MicrosporidiaDB:TUBRATIS_23720"/>